<dbReference type="Pfam" id="PF00364">
    <property type="entry name" value="Biotin_lipoyl"/>
    <property type="match status" value="1"/>
</dbReference>
<accession>A0A6B2LT50</accession>
<feature type="region of interest" description="Disordered" evidence="3">
    <location>
        <begin position="79"/>
        <end position="101"/>
    </location>
</feature>
<dbReference type="PROSITE" id="PS50968">
    <property type="entry name" value="BIOTINYL_LIPOYL"/>
    <property type="match status" value="1"/>
</dbReference>
<dbReference type="EMBL" id="GIBP01011254">
    <property type="protein sequence ID" value="NDV40223.1"/>
    <property type="molecule type" value="Transcribed_RNA"/>
</dbReference>
<organism evidence="5">
    <name type="scientific">Arcella intermedia</name>
    <dbReference type="NCBI Taxonomy" id="1963864"/>
    <lineage>
        <taxon>Eukaryota</taxon>
        <taxon>Amoebozoa</taxon>
        <taxon>Tubulinea</taxon>
        <taxon>Elardia</taxon>
        <taxon>Arcellinida</taxon>
        <taxon>Sphaerothecina</taxon>
        <taxon>Arcellidae</taxon>
        <taxon>Arcella</taxon>
    </lineage>
</organism>
<dbReference type="PANTHER" id="PTHR23151">
    <property type="entry name" value="DIHYDROLIPOAMIDE ACETYL/SUCCINYL-TRANSFERASE-RELATED"/>
    <property type="match status" value="1"/>
</dbReference>
<sequence length="101" mass="11100">MPVLSPTADTLTVHEWKKKEGDHFKPSDVLAEVETDKAILPLEATEEGYLAKILALPGKPVRIGGPLATIVYSPSHVKLLQDTPTRPLRPRASPQKKEDPQ</sequence>
<dbReference type="GO" id="GO:0006086">
    <property type="term" value="P:pyruvate decarboxylation to acetyl-CoA"/>
    <property type="evidence" value="ECO:0007669"/>
    <property type="project" value="InterPro"/>
</dbReference>
<feature type="domain" description="Lipoyl-binding" evidence="4">
    <location>
        <begin position="1"/>
        <end position="71"/>
    </location>
</feature>
<evidence type="ECO:0000313" key="5">
    <source>
        <dbReference type="EMBL" id="NDV40223.1"/>
    </source>
</evidence>
<evidence type="ECO:0000259" key="4">
    <source>
        <dbReference type="PROSITE" id="PS50968"/>
    </source>
</evidence>
<protein>
    <recommendedName>
        <fullName evidence="4">Lipoyl-binding domain-containing protein</fullName>
    </recommendedName>
</protein>
<evidence type="ECO:0000256" key="3">
    <source>
        <dbReference type="SAM" id="MobiDB-lite"/>
    </source>
</evidence>
<dbReference type="PANTHER" id="PTHR23151:SF90">
    <property type="entry name" value="DIHYDROLIPOYLLYSINE-RESIDUE ACETYLTRANSFERASE COMPONENT OF PYRUVATE DEHYDROGENASE COMPLEX, MITOCHONDRIAL-RELATED"/>
    <property type="match status" value="1"/>
</dbReference>
<reference evidence="5" key="1">
    <citation type="journal article" date="2020" name="J. Eukaryot. Microbiol.">
        <title>De novo Sequencing, Assembly and Annotation of the Transcriptome for the Free-Living Testate Amoeba Arcella intermedia.</title>
        <authorList>
            <person name="Ribeiro G.M."/>
            <person name="Porfirio-Sousa A.L."/>
            <person name="Maurer-Alcala X.X."/>
            <person name="Katz L.A."/>
            <person name="Lahr D.J.G."/>
        </authorList>
    </citation>
    <scope>NUCLEOTIDE SEQUENCE</scope>
</reference>
<dbReference type="AlphaFoldDB" id="A0A6B2LT50"/>
<dbReference type="SUPFAM" id="SSF51230">
    <property type="entry name" value="Single hybrid motif"/>
    <property type="match status" value="1"/>
</dbReference>
<evidence type="ECO:0000256" key="2">
    <source>
        <dbReference type="ARBA" id="ARBA00022946"/>
    </source>
</evidence>
<dbReference type="CDD" id="cd06849">
    <property type="entry name" value="lipoyl_domain"/>
    <property type="match status" value="1"/>
</dbReference>
<proteinExistence type="predicted"/>
<dbReference type="InterPro" id="IPR011053">
    <property type="entry name" value="Single_hybrid_motif"/>
</dbReference>
<keyword evidence="1" id="KW-0450">Lipoyl</keyword>
<evidence type="ECO:0000256" key="1">
    <source>
        <dbReference type="ARBA" id="ARBA00022823"/>
    </source>
</evidence>
<dbReference type="GO" id="GO:0045254">
    <property type="term" value="C:pyruvate dehydrogenase complex"/>
    <property type="evidence" value="ECO:0007669"/>
    <property type="project" value="InterPro"/>
</dbReference>
<name>A0A6B2LT50_9EUKA</name>
<keyword evidence="2" id="KW-0809">Transit peptide</keyword>
<dbReference type="InterPro" id="IPR003016">
    <property type="entry name" value="2-oxoA_DH_lipoyl-BS"/>
</dbReference>
<dbReference type="Gene3D" id="2.40.50.100">
    <property type="match status" value="1"/>
</dbReference>
<dbReference type="InterPro" id="IPR045257">
    <property type="entry name" value="E2/Pdx1"/>
</dbReference>
<dbReference type="InterPro" id="IPR000089">
    <property type="entry name" value="Biotin_lipoyl"/>
</dbReference>
<dbReference type="PROSITE" id="PS00189">
    <property type="entry name" value="LIPOYL"/>
    <property type="match status" value="1"/>
</dbReference>